<evidence type="ECO:0000313" key="1">
    <source>
        <dbReference type="EMBL" id="TXS93005.1"/>
    </source>
</evidence>
<dbReference type="PANTHER" id="PTHR40266:SF2">
    <property type="entry name" value="TOXIN HIGB-1"/>
    <property type="match status" value="1"/>
</dbReference>
<comment type="caution">
    <text evidence="1">The sequence shown here is derived from an EMBL/GenBank/DDBJ whole genome shotgun (WGS) entry which is preliminary data.</text>
</comment>
<gene>
    <name evidence="1" type="ORF">FV139_13730</name>
</gene>
<dbReference type="Proteomes" id="UP000321039">
    <property type="component" value="Unassembled WGS sequence"/>
</dbReference>
<dbReference type="AlphaFoldDB" id="A0A5C8ZWW3"/>
<proteinExistence type="predicted"/>
<name>A0A5C8ZWW3_9GAMM</name>
<dbReference type="Pfam" id="PF05015">
    <property type="entry name" value="HigB-like_toxin"/>
    <property type="match status" value="1"/>
</dbReference>
<sequence length="93" mass="10589">MIKSFRHKGLKAFFEKGSTAGIQAAHAPRLARMLGRLNESKDVQGMNLPGWRLHPLKGRDLKGHYAASVSGNWRMTFRFEAEDAVLVDYMDYH</sequence>
<keyword evidence="2" id="KW-1185">Reference proteome</keyword>
<dbReference type="PANTHER" id="PTHR40266">
    <property type="entry name" value="TOXIN HIGB-1"/>
    <property type="match status" value="1"/>
</dbReference>
<dbReference type="Gene3D" id="3.30.2310.20">
    <property type="entry name" value="RelE-like"/>
    <property type="match status" value="1"/>
</dbReference>
<organism evidence="1 2">
    <name type="scientific">Parahaliea maris</name>
    <dbReference type="NCBI Taxonomy" id="2716870"/>
    <lineage>
        <taxon>Bacteria</taxon>
        <taxon>Pseudomonadati</taxon>
        <taxon>Pseudomonadota</taxon>
        <taxon>Gammaproteobacteria</taxon>
        <taxon>Cellvibrionales</taxon>
        <taxon>Halieaceae</taxon>
        <taxon>Parahaliea</taxon>
    </lineage>
</organism>
<dbReference type="SUPFAM" id="SSF143011">
    <property type="entry name" value="RelE-like"/>
    <property type="match status" value="1"/>
</dbReference>
<accession>A0A5C8ZWW3</accession>
<dbReference type="EMBL" id="VRZA01000004">
    <property type="protein sequence ID" value="TXS93005.1"/>
    <property type="molecule type" value="Genomic_DNA"/>
</dbReference>
<evidence type="ECO:0000313" key="2">
    <source>
        <dbReference type="Proteomes" id="UP000321039"/>
    </source>
</evidence>
<dbReference type="RefSeq" id="WP_148069007.1">
    <property type="nucleotide sequence ID" value="NZ_VRZA01000004.1"/>
</dbReference>
<dbReference type="InterPro" id="IPR007711">
    <property type="entry name" value="HigB-1"/>
</dbReference>
<protein>
    <submittedName>
        <fullName evidence="1">Peptidase</fullName>
    </submittedName>
</protein>
<dbReference type="InterPro" id="IPR035093">
    <property type="entry name" value="RelE/ParE_toxin_dom_sf"/>
</dbReference>
<reference evidence="1 2" key="1">
    <citation type="submission" date="2019-08" db="EMBL/GenBank/DDBJ databases">
        <title>Parahaliea maris sp. nov., isolated from the surface seawater.</title>
        <authorList>
            <person name="Liu Y."/>
        </authorList>
    </citation>
    <scope>NUCLEOTIDE SEQUENCE [LARGE SCALE GENOMIC DNA]</scope>
    <source>
        <strain evidence="1 2">HSLHS9</strain>
    </source>
</reference>